<evidence type="ECO:0000313" key="1">
    <source>
        <dbReference type="EMBL" id="BBL09877.1"/>
    </source>
</evidence>
<reference evidence="1 2" key="1">
    <citation type="journal article" date="2020" name="Int. J. Syst. Evol. Microbiol.">
        <title>Alistipes communis sp. nov., Alistipes dispar sp. nov. and Alistipes onderdonkii subsp. vulgaris subsp. nov., isolated from human faeces, and creation of Alistipes onderdonkii subsp. onderdonkii subsp. nov.</title>
        <authorList>
            <person name="Sakamoto M."/>
            <person name="Ikeyama N."/>
            <person name="Ogata Y."/>
            <person name="Suda W."/>
            <person name="Iino T."/>
            <person name="Hattori M."/>
            <person name="Ohkuma M."/>
        </authorList>
    </citation>
    <scope>NUCLEOTIDE SEQUENCE [LARGE SCALE GENOMIC DNA]</scope>
    <source>
        <strain evidence="1 2">5CPYCFAH4</strain>
    </source>
</reference>
<dbReference type="Proteomes" id="UP000317465">
    <property type="component" value="Chromosome"/>
</dbReference>
<dbReference type="EMBL" id="AP019737">
    <property type="protein sequence ID" value="BBL09877.1"/>
    <property type="molecule type" value="Genomic_DNA"/>
</dbReference>
<keyword evidence="2" id="KW-1185">Reference proteome</keyword>
<proteinExistence type="predicted"/>
<evidence type="ECO:0000313" key="2">
    <source>
        <dbReference type="Proteomes" id="UP000317465"/>
    </source>
</evidence>
<gene>
    <name evidence="1" type="ORF">A5CPYCFAH4_21010</name>
</gene>
<accession>A0ACA8QYJ0</accession>
<organism evidence="1 2">
    <name type="scientific">Alistipes onderdonkii subsp. vulgaris</name>
    <dbReference type="NCBI Taxonomy" id="2585117"/>
    <lineage>
        <taxon>Bacteria</taxon>
        <taxon>Pseudomonadati</taxon>
        <taxon>Bacteroidota</taxon>
        <taxon>Bacteroidia</taxon>
        <taxon>Bacteroidales</taxon>
        <taxon>Rikenellaceae</taxon>
        <taxon>Alistipes</taxon>
    </lineage>
</organism>
<name>A0ACA8QYJ0_9BACT</name>
<sequence>MNEHIENALNELINTEIWSSNRYLSLQIHFERQQLPILSFWLNMQARSGIERICRMTSLIYRQGGRATIREATHNSREWGTTIEALDRMIEHENYMDGQVASLLKLTEMEDTDISQQIHQIYSQRFYVTSIFTEMLRIFGEESRRRLPFSDKLVHLE</sequence>
<protein>
    <submittedName>
        <fullName evidence="1">Ferritin</fullName>
    </submittedName>
</protein>